<dbReference type="OrthoDB" id="9809429at2"/>
<dbReference type="GO" id="GO:0016020">
    <property type="term" value="C:membrane"/>
    <property type="evidence" value="ECO:0007669"/>
    <property type="project" value="UniProtKB-SubCell"/>
</dbReference>
<dbReference type="EMBL" id="CP002345">
    <property type="protein sequence ID" value="ADQ79410.1"/>
    <property type="molecule type" value="Genomic_DNA"/>
</dbReference>
<reference key="1">
    <citation type="submission" date="2010-11" db="EMBL/GenBank/DDBJ databases">
        <title>The complete genome of Paludibacter propionicigenes DSM 17365.</title>
        <authorList>
            <consortium name="US DOE Joint Genome Institute (JGI-PGF)"/>
            <person name="Lucas S."/>
            <person name="Copeland A."/>
            <person name="Lapidus A."/>
            <person name="Bruce D."/>
            <person name="Goodwin L."/>
            <person name="Pitluck S."/>
            <person name="Kyrpides N."/>
            <person name="Mavromatis K."/>
            <person name="Ivanova N."/>
            <person name="Munk A.C."/>
            <person name="Brettin T."/>
            <person name="Detter J.C."/>
            <person name="Han C."/>
            <person name="Tapia R."/>
            <person name="Land M."/>
            <person name="Hauser L."/>
            <person name="Markowitz V."/>
            <person name="Cheng J.-F."/>
            <person name="Hugenholtz P."/>
            <person name="Woyke T."/>
            <person name="Wu D."/>
            <person name="Gronow S."/>
            <person name="Wellnitz S."/>
            <person name="Brambilla E."/>
            <person name="Klenk H.-P."/>
            <person name="Eisen J.A."/>
        </authorList>
    </citation>
    <scope>NUCLEOTIDE SEQUENCE</scope>
    <source>
        <strain>WB4</strain>
    </source>
</reference>
<keyword evidence="4 5" id="KW-0472">Membrane</keyword>
<evidence type="ECO:0000256" key="4">
    <source>
        <dbReference type="ARBA" id="ARBA00023136"/>
    </source>
</evidence>
<evidence type="ECO:0000313" key="8">
    <source>
        <dbReference type="Proteomes" id="UP000008718"/>
    </source>
</evidence>
<sequence length="378" mass="42690">MNKLLQNAGNIALQIGRILFGAVFVFSGFVKAIDPLGSTYKIEDYLHHFGGFMESMADYAFPLAIALSTLELIIGLNMIFRIHVDLTNVLALIFMLIMTPLTLYIAIKNPVTDCGCFGDALIISNWATFSKNIVLLAIAILMIIYNFKFHPFLTNKIQFLIFFAFIALGVSLSLYSYRHLPMIDFLPYKVGVNIPKAMEIPDNAPSDVYETTFIYQKNGEQKEFTLENYPKGDPSWTFVDQKSVLISKGYKAPIHDFSIMNEQFDDITKQVLSYPGNTYLLICYDINETSVEGAMKAEQIYQKAKKKGIKFYALTASSDDDIRKFADKTGVTYPFWKTDMTALKTVIRANPGLVLIKSGTVEGKWNWRDFDKSVVSAK</sequence>
<dbReference type="HOGENOM" id="CLU_041394_0_0_10"/>
<evidence type="ECO:0000256" key="3">
    <source>
        <dbReference type="ARBA" id="ARBA00022989"/>
    </source>
</evidence>
<dbReference type="AlphaFoldDB" id="E4T3W6"/>
<feature type="transmembrane region" description="Helical" evidence="5">
    <location>
        <begin position="87"/>
        <end position="107"/>
    </location>
</feature>
<feature type="transmembrane region" description="Helical" evidence="5">
    <location>
        <begin position="59"/>
        <end position="80"/>
    </location>
</feature>
<dbReference type="Pfam" id="PF07291">
    <property type="entry name" value="MauE"/>
    <property type="match status" value="1"/>
</dbReference>
<comment type="subcellular location">
    <subcellularLocation>
        <location evidence="1">Membrane</location>
        <topology evidence="1">Multi-pass membrane protein</topology>
    </subcellularLocation>
</comment>
<evidence type="ECO:0000313" key="7">
    <source>
        <dbReference type="EMBL" id="ADQ79410.1"/>
    </source>
</evidence>
<keyword evidence="8" id="KW-1185">Reference proteome</keyword>
<organism evidence="7 8">
    <name type="scientific">Paludibacter propionicigenes (strain DSM 17365 / JCM 13257 / WB4)</name>
    <dbReference type="NCBI Taxonomy" id="694427"/>
    <lineage>
        <taxon>Bacteria</taxon>
        <taxon>Pseudomonadati</taxon>
        <taxon>Bacteroidota</taxon>
        <taxon>Bacteroidia</taxon>
        <taxon>Bacteroidales</taxon>
        <taxon>Paludibacteraceae</taxon>
        <taxon>Paludibacter</taxon>
    </lineage>
</organism>
<feature type="transmembrane region" description="Helical" evidence="5">
    <location>
        <begin position="159"/>
        <end position="177"/>
    </location>
</feature>
<dbReference type="Gene3D" id="3.40.30.10">
    <property type="entry name" value="Glutaredoxin"/>
    <property type="match status" value="1"/>
</dbReference>
<dbReference type="STRING" id="694427.Palpr_1263"/>
<reference evidence="7 8" key="2">
    <citation type="journal article" date="2011" name="Stand. Genomic Sci.">
        <title>Complete genome sequence of Paludibacter propionicigenes type strain (WB4).</title>
        <authorList>
            <person name="Gronow S."/>
            <person name="Munk C."/>
            <person name="Lapidus A."/>
            <person name="Nolan M."/>
            <person name="Lucas S."/>
            <person name="Hammon N."/>
            <person name="Deshpande S."/>
            <person name="Cheng J.F."/>
            <person name="Tapia R."/>
            <person name="Han C."/>
            <person name="Goodwin L."/>
            <person name="Pitluck S."/>
            <person name="Liolios K."/>
            <person name="Ivanova N."/>
            <person name="Mavromatis K."/>
            <person name="Mikhailova N."/>
            <person name="Pati A."/>
            <person name="Chen A."/>
            <person name="Palaniappan K."/>
            <person name="Land M."/>
            <person name="Hauser L."/>
            <person name="Chang Y.J."/>
            <person name="Jeffries C.D."/>
            <person name="Brambilla E."/>
            <person name="Rohde M."/>
            <person name="Goker M."/>
            <person name="Detter J.C."/>
            <person name="Woyke T."/>
            <person name="Bristow J."/>
            <person name="Eisen J.A."/>
            <person name="Markowitz V."/>
            <person name="Hugenholtz P."/>
            <person name="Kyrpides N.C."/>
            <person name="Klenk H.P."/>
        </authorList>
    </citation>
    <scope>NUCLEOTIDE SEQUENCE [LARGE SCALE GENOMIC DNA]</scope>
    <source>
        <strain evidence="8">DSM 17365 / JCM 13257 / WB4</strain>
    </source>
</reference>
<dbReference type="GO" id="GO:0030416">
    <property type="term" value="P:methylamine metabolic process"/>
    <property type="evidence" value="ECO:0007669"/>
    <property type="project" value="InterPro"/>
</dbReference>
<accession>E4T3W6</accession>
<evidence type="ECO:0000256" key="1">
    <source>
        <dbReference type="ARBA" id="ARBA00004141"/>
    </source>
</evidence>
<feature type="transmembrane region" description="Helical" evidence="5">
    <location>
        <begin position="127"/>
        <end position="147"/>
    </location>
</feature>
<dbReference type="NCBIfam" id="NF045576">
    <property type="entry name" value="BT_3928_fam"/>
    <property type="match status" value="1"/>
</dbReference>
<keyword evidence="3 5" id="KW-1133">Transmembrane helix</keyword>
<dbReference type="KEGG" id="ppn:Palpr_1263"/>
<feature type="transmembrane region" description="Helical" evidence="5">
    <location>
        <begin position="12"/>
        <end position="30"/>
    </location>
</feature>
<evidence type="ECO:0000256" key="2">
    <source>
        <dbReference type="ARBA" id="ARBA00022692"/>
    </source>
</evidence>
<protein>
    <recommendedName>
        <fullName evidence="6">Methylamine utilisation protein MauE domain-containing protein</fullName>
    </recommendedName>
</protein>
<dbReference type="eggNOG" id="COG2259">
    <property type="taxonomic scope" value="Bacteria"/>
</dbReference>
<evidence type="ECO:0000259" key="6">
    <source>
        <dbReference type="Pfam" id="PF07291"/>
    </source>
</evidence>
<name>E4T3W6_PALPW</name>
<proteinExistence type="predicted"/>
<feature type="domain" description="Methylamine utilisation protein MauE" evidence="6">
    <location>
        <begin position="11"/>
        <end position="144"/>
    </location>
</feature>
<dbReference type="InterPro" id="IPR009908">
    <property type="entry name" value="Methylamine_util_MauE"/>
</dbReference>
<dbReference type="RefSeq" id="WP_013444779.1">
    <property type="nucleotide sequence ID" value="NC_014734.1"/>
</dbReference>
<keyword evidence="2 5" id="KW-0812">Transmembrane</keyword>
<evidence type="ECO:0000256" key="5">
    <source>
        <dbReference type="SAM" id="Phobius"/>
    </source>
</evidence>
<dbReference type="Proteomes" id="UP000008718">
    <property type="component" value="Chromosome"/>
</dbReference>
<gene>
    <name evidence="7" type="ordered locus">Palpr_1263</name>
</gene>